<dbReference type="RefSeq" id="WP_176062432.1">
    <property type="nucleotide sequence ID" value="NZ_BJTG01000001.1"/>
</dbReference>
<evidence type="ECO:0000313" key="4">
    <source>
        <dbReference type="Proteomes" id="UP000503640"/>
    </source>
</evidence>
<dbReference type="AlphaFoldDB" id="A0A7I9VHZ6"/>
<dbReference type="SUPFAM" id="SSF53335">
    <property type="entry name" value="S-adenosyl-L-methionine-dependent methyltransferases"/>
    <property type="match status" value="1"/>
</dbReference>
<protein>
    <recommendedName>
        <fullName evidence="2">Methyltransferase FkbM domain-containing protein</fullName>
    </recommendedName>
</protein>
<sequence length="240" mass="25683">MTLAGRVHDVVYRLGSAVVVGFLRVPALGAFMTAFAKVWLRHARIATHLRAADYDQVLDGGANVGEFAALVRATRPGVPLLCVEPHPGAAGTLRRRGFDVVEAALWKEAGSAELTQPTDASTSSTLLGGAPGSAPRWTVRTIRIDQLPLPGRRLLVKLDLQGAEPEALEGVGAAWERVAGVLLEVSYGPQGTYEALREMLARRGFYEAATFNELEVEGRIVEADKLWLRAAPAAPSGPVR</sequence>
<name>A0A7I9VHZ6_9BACT</name>
<organism evidence="3 4">
    <name type="scientific">Anaeromyxobacter diazotrophicus</name>
    <dbReference type="NCBI Taxonomy" id="2590199"/>
    <lineage>
        <taxon>Bacteria</taxon>
        <taxon>Pseudomonadati</taxon>
        <taxon>Myxococcota</taxon>
        <taxon>Myxococcia</taxon>
        <taxon>Myxococcales</taxon>
        <taxon>Cystobacterineae</taxon>
        <taxon>Anaeromyxobacteraceae</taxon>
        <taxon>Anaeromyxobacter</taxon>
    </lineage>
</organism>
<dbReference type="PANTHER" id="PTHR36973">
    <property type="entry name" value="SLL1456 PROTEIN-RELATED"/>
    <property type="match status" value="1"/>
</dbReference>
<dbReference type="GO" id="GO:0008171">
    <property type="term" value="F:O-methyltransferase activity"/>
    <property type="evidence" value="ECO:0007669"/>
    <property type="project" value="TreeGrafter"/>
</dbReference>
<dbReference type="NCBIfam" id="TIGR01444">
    <property type="entry name" value="fkbM_fam"/>
    <property type="match status" value="1"/>
</dbReference>
<accession>A0A7I9VHZ6</accession>
<keyword evidence="1" id="KW-0812">Transmembrane</keyword>
<keyword evidence="1" id="KW-1133">Transmembrane helix</keyword>
<reference evidence="4" key="1">
    <citation type="journal article" date="2020" name="Appl. Environ. Microbiol.">
        <title>Diazotrophic Anaeromyxobacter Isolates from Soils.</title>
        <authorList>
            <person name="Masuda Y."/>
            <person name="Yamanaka H."/>
            <person name="Xu Z.X."/>
            <person name="Shiratori Y."/>
            <person name="Aono T."/>
            <person name="Amachi S."/>
            <person name="Senoo K."/>
            <person name="Itoh H."/>
        </authorList>
    </citation>
    <scope>NUCLEOTIDE SEQUENCE [LARGE SCALE GENOMIC DNA]</scope>
    <source>
        <strain evidence="4">R267</strain>
    </source>
</reference>
<dbReference type="Pfam" id="PF05050">
    <property type="entry name" value="Methyltransf_21"/>
    <property type="match status" value="1"/>
</dbReference>
<feature type="domain" description="Methyltransferase FkbM" evidence="2">
    <location>
        <begin position="59"/>
        <end position="205"/>
    </location>
</feature>
<proteinExistence type="predicted"/>
<keyword evidence="1" id="KW-0472">Membrane</keyword>
<dbReference type="Gene3D" id="3.40.50.150">
    <property type="entry name" value="Vaccinia Virus protein VP39"/>
    <property type="match status" value="1"/>
</dbReference>
<evidence type="ECO:0000256" key="1">
    <source>
        <dbReference type="SAM" id="Phobius"/>
    </source>
</evidence>
<dbReference type="Proteomes" id="UP000503640">
    <property type="component" value="Unassembled WGS sequence"/>
</dbReference>
<feature type="transmembrane region" description="Helical" evidence="1">
    <location>
        <begin position="12"/>
        <end position="40"/>
    </location>
</feature>
<dbReference type="InterPro" id="IPR006342">
    <property type="entry name" value="FkbM_mtfrase"/>
</dbReference>
<dbReference type="EMBL" id="BJTG01000001">
    <property type="protein sequence ID" value="GEJ55647.1"/>
    <property type="molecule type" value="Genomic_DNA"/>
</dbReference>
<dbReference type="PANTHER" id="PTHR36973:SF4">
    <property type="entry name" value="NODULATION PROTEIN"/>
    <property type="match status" value="1"/>
</dbReference>
<evidence type="ECO:0000259" key="2">
    <source>
        <dbReference type="Pfam" id="PF05050"/>
    </source>
</evidence>
<gene>
    <name evidence="3" type="ORF">AMYX_03880</name>
</gene>
<dbReference type="InterPro" id="IPR029063">
    <property type="entry name" value="SAM-dependent_MTases_sf"/>
</dbReference>
<keyword evidence="4" id="KW-1185">Reference proteome</keyword>
<comment type="caution">
    <text evidence="3">The sequence shown here is derived from an EMBL/GenBank/DDBJ whole genome shotgun (WGS) entry which is preliminary data.</text>
</comment>
<dbReference type="InterPro" id="IPR053188">
    <property type="entry name" value="FkbM_Methyltransferase"/>
</dbReference>
<evidence type="ECO:0000313" key="3">
    <source>
        <dbReference type="EMBL" id="GEJ55647.1"/>
    </source>
</evidence>